<organism evidence="4 5">
    <name type="scientific">Ameiurus melas</name>
    <name type="common">Black bullhead</name>
    <name type="synonym">Silurus melas</name>
    <dbReference type="NCBI Taxonomy" id="219545"/>
    <lineage>
        <taxon>Eukaryota</taxon>
        <taxon>Metazoa</taxon>
        <taxon>Chordata</taxon>
        <taxon>Craniata</taxon>
        <taxon>Vertebrata</taxon>
        <taxon>Euteleostomi</taxon>
        <taxon>Actinopterygii</taxon>
        <taxon>Neopterygii</taxon>
        <taxon>Teleostei</taxon>
        <taxon>Ostariophysi</taxon>
        <taxon>Siluriformes</taxon>
        <taxon>Ictaluridae</taxon>
        <taxon>Ameiurus</taxon>
    </lineage>
</organism>
<dbReference type="SMART" id="SM00199">
    <property type="entry name" value="SCY"/>
    <property type="match status" value="1"/>
</dbReference>
<dbReference type="GO" id="GO:0008009">
    <property type="term" value="F:chemokine activity"/>
    <property type="evidence" value="ECO:0007669"/>
    <property type="project" value="InterPro"/>
</dbReference>
<dbReference type="GO" id="GO:0005615">
    <property type="term" value="C:extracellular space"/>
    <property type="evidence" value="ECO:0007669"/>
    <property type="project" value="UniProtKB-KW"/>
</dbReference>
<dbReference type="SUPFAM" id="SSF54117">
    <property type="entry name" value="Interleukin 8-like chemokines"/>
    <property type="match status" value="1"/>
</dbReference>
<proteinExistence type="predicted"/>
<keyword evidence="5" id="KW-1185">Reference proteome</keyword>
<comment type="caution">
    <text evidence="4">The sequence shown here is derived from an EMBL/GenBank/DDBJ whole genome shotgun (WGS) entry which is preliminary data.</text>
</comment>
<feature type="chain" id="PRO_5029644656" description="Chemokine interleukin-8-like domain-containing protein" evidence="2">
    <location>
        <begin position="21"/>
        <end position="106"/>
    </location>
</feature>
<dbReference type="GO" id="GO:0006955">
    <property type="term" value="P:immune response"/>
    <property type="evidence" value="ECO:0007669"/>
    <property type="project" value="InterPro"/>
</dbReference>
<evidence type="ECO:0000313" key="5">
    <source>
        <dbReference type="Proteomes" id="UP000593565"/>
    </source>
</evidence>
<gene>
    <name evidence="4" type="ORF">AMELA_G00216110</name>
</gene>
<dbReference type="PANTHER" id="PTHR12015">
    <property type="entry name" value="SMALL INDUCIBLE CYTOKINE A"/>
    <property type="match status" value="1"/>
</dbReference>
<sequence>MRFSVFFCLLFLSILYFSLAQGSYEDCCLSYVKEIKSTTKRRVDYYRRQEQDGGCNLPAIVFKLKRGRLFCARPGEKWVQELITQVDKMRKQNPSNKRNKHSKHRQ</sequence>
<dbReference type="InterPro" id="IPR039809">
    <property type="entry name" value="Chemokine_b/g/d"/>
</dbReference>
<reference evidence="4 5" key="1">
    <citation type="submission" date="2020-02" db="EMBL/GenBank/DDBJ databases">
        <title>A chromosome-scale genome assembly of the black bullhead catfish (Ameiurus melas).</title>
        <authorList>
            <person name="Wen M."/>
            <person name="Zham M."/>
            <person name="Cabau C."/>
            <person name="Klopp C."/>
            <person name="Donnadieu C."/>
            <person name="Roques C."/>
            <person name="Bouchez O."/>
            <person name="Lampietro C."/>
            <person name="Jouanno E."/>
            <person name="Herpin A."/>
            <person name="Louis A."/>
            <person name="Berthelot C."/>
            <person name="Parey E."/>
            <person name="Roest-Crollius H."/>
            <person name="Braasch I."/>
            <person name="Postlethwait J."/>
            <person name="Robinson-Rechavi M."/>
            <person name="Echchiki A."/>
            <person name="Begum T."/>
            <person name="Montfort J."/>
            <person name="Schartl M."/>
            <person name="Bobe J."/>
            <person name="Guiguen Y."/>
        </authorList>
    </citation>
    <scope>NUCLEOTIDE SEQUENCE [LARGE SCALE GENOMIC DNA]</scope>
    <source>
        <strain evidence="4">M_S1</strain>
        <tissue evidence="4">Blood</tissue>
    </source>
</reference>
<dbReference type="EMBL" id="JAAGNN010000019">
    <property type="protein sequence ID" value="KAF4076528.1"/>
    <property type="molecule type" value="Genomic_DNA"/>
</dbReference>
<evidence type="ECO:0000259" key="3">
    <source>
        <dbReference type="SMART" id="SM00199"/>
    </source>
</evidence>
<dbReference type="InterPro" id="IPR001811">
    <property type="entry name" value="Chemokine_IL8-like_dom"/>
</dbReference>
<dbReference type="PANTHER" id="PTHR12015:SF186">
    <property type="entry name" value="C-C MOTIF CHEMOKINE 21-LIKE-RELATED"/>
    <property type="match status" value="1"/>
</dbReference>
<dbReference type="AlphaFoldDB" id="A0A7J6A4Z5"/>
<feature type="domain" description="Chemokine interleukin-8-like" evidence="3">
    <location>
        <begin position="24"/>
        <end position="86"/>
    </location>
</feature>
<dbReference type="Gene3D" id="2.40.50.40">
    <property type="match status" value="1"/>
</dbReference>
<dbReference type="InterPro" id="IPR036048">
    <property type="entry name" value="Interleukin_8-like_sf"/>
</dbReference>
<keyword evidence="2" id="KW-0732">Signal</keyword>
<evidence type="ECO:0000256" key="2">
    <source>
        <dbReference type="SAM" id="SignalP"/>
    </source>
</evidence>
<accession>A0A7J6A4Z5</accession>
<evidence type="ECO:0000256" key="1">
    <source>
        <dbReference type="ARBA" id="ARBA00022514"/>
    </source>
</evidence>
<name>A0A7J6A4Z5_AMEME</name>
<keyword evidence="1" id="KW-0202">Cytokine</keyword>
<dbReference type="Pfam" id="PF00048">
    <property type="entry name" value="IL8"/>
    <property type="match status" value="1"/>
</dbReference>
<feature type="signal peptide" evidence="2">
    <location>
        <begin position="1"/>
        <end position="20"/>
    </location>
</feature>
<evidence type="ECO:0000313" key="4">
    <source>
        <dbReference type="EMBL" id="KAF4076528.1"/>
    </source>
</evidence>
<dbReference type="Proteomes" id="UP000593565">
    <property type="component" value="Unassembled WGS sequence"/>
</dbReference>
<dbReference type="CDD" id="cd00169">
    <property type="entry name" value="Chemokine"/>
    <property type="match status" value="1"/>
</dbReference>
<protein>
    <recommendedName>
        <fullName evidence="3">Chemokine interleukin-8-like domain-containing protein</fullName>
    </recommendedName>
</protein>